<keyword evidence="1" id="KW-0472">Membrane</keyword>
<organism evidence="2 3">
    <name type="scientific">Paeniglutamicibacter antarcticus</name>
    <dbReference type="NCBI Taxonomy" id="494023"/>
    <lineage>
        <taxon>Bacteria</taxon>
        <taxon>Bacillati</taxon>
        <taxon>Actinomycetota</taxon>
        <taxon>Actinomycetes</taxon>
        <taxon>Micrococcales</taxon>
        <taxon>Micrococcaceae</taxon>
        <taxon>Paeniglutamicibacter</taxon>
    </lineage>
</organism>
<comment type="caution">
    <text evidence="2">The sequence shown here is derived from an EMBL/GenBank/DDBJ whole genome shotgun (WGS) entry which is preliminary data.</text>
</comment>
<name>A0ABP9TRX0_9MICC</name>
<feature type="transmembrane region" description="Helical" evidence="1">
    <location>
        <begin position="104"/>
        <end position="123"/>
    </location>
</feature>
<dbReference type="EMBL" id="BAABLK010000037">
    <property type="protein sequence ID" value="GAA5228447.1"/>
    <property type="molecule type" value="Genomic_DNA"/>
</dbReference>
<evidence type="ECO:0000256" key="1">
    <source>
        <dbReference type="SAM" id="Phobius"/>
    </source>
</evidence>
<evidence type="ECO:0000313" key="3">
    <source>
        <dbReference type="Proteomes" id="UP001501257"/>
    </source>
</evidence>
<keyword evidence="1" id="KW-0812">Transmembrane</keyword>
<dbReference type="Proteomes" id="UP001501257">
    <property type="component" value="Unassembled WGS sequence"/>
</dbReference>
<accession>A0ABP9TRX0</accession>
<evidence type="ECO:0000313" key="2">
    <source>
        <dbReference type="EMBL" id="GAA5228447.1"/>
    </source>
</evidence>
<reference evidence="3" key="1">
    <citation type="journal article" date="2019" name="Int. J. Syst. Evol. Microbiol.">
        <title>The Global Catalogue of Microorganisms (GCM) 10K type strain sequencing project: providing services to taxonomists for standard genome sequencing and annotation.</title>
        <authorList>
            <consortium name="The Broad Institute Genomics Platform"/>
            <consortium name="The Broad Institute Genome Sequencing Center for Infectious Disease"/>
            <person name="Wu L."/>
            <person name="Ma J."/>
        </authorList>
    </citation>
    <scope>NUCLEOTIDE SEQUENCE [LARGE SCALE GENOMIC DNA]</scope>
    <source>
        <strain evidence="3">JCM 18952</strain>
    </source>
</reference>
<keyword evidence="1" id="KW-1133">Transmembrane helix</keyword>
<proteinExistence type="predicted"/>
<sequence length="129" mass="13980">MTPIASRRTIEVPPVPYFPAATLESWRAALAKNWMLSIVPGTSKPVARRRLLPVCSVSNAANAPALRWTSAAKASIALERFPGRSPEQIGRAALPAATASWMLAWNWVPVIIPVAGLISLTSAPRPRRY</sequence>
<keyword evidence="3" id="KW-1185">Reference proteome</keyword>
<protein>
    <submittedName>
        <fullName evidence="2">Uncharacterized protein</fullName>
    </submittedName>
</protein>
<gene>
    <name evidence="2" type="ORF">GCM10025778_29810</name>
</gene>